<feature type="domain" description="6-phosphogluconate dehydrogenase NADP-binding" evidence="4">
    <location>
        <begin position="5"/>
        <end position="163"/>
    </location>
</feature>
<protein>
    <submittedName>
        <fullName evidence="6">NAD(P)-dependent oxidoreductase</fullName>
    </submittedName>
</protein>
<dbReference type="SUPFAM" id="SSF51735">
    <property type="entry name" value="NAD(P)-binding Rossmann-fold domains"/>
    <property type="match status" value="1"/>
</dbReference>
<sequence>MINSVAVIGVGAMGAPMAMNIHKAGFALTVCDRGEAARAPFAALGVNCVERAADCAGCDAVIILVATPEQARSVVLGEGGLRSGLNGRKPILVVMGTIAPETMRELAQELEPDGVRVADAPISGGALKARDGTLAIIMGGRAEDCEELRPLMQSMGSSIFHCGPLGAGQATKIVNNLVGITTLMIAAEAYRIAGENGIALPDAIPVFEASTGRNFFTVRPNDAGEAYEAWTATRADFDSLQAILRKDIDLALTIGEAAGPLPMTSALRAVLEGVGDETFQTWRAVATAPRQF</sequence>
<keyword evidence="2" id="KW-0520">NAD</keyword>
<evidence type="ECO:0000259" key="4">
    <source>
        <dbReference type="Pfam" id="PF03446"/>
    </source>
</evidence>
<dbReference type="Pfam" id="PF14833">
    <property type="entry name" value="NAD_binding_11"/>
    <property type="match status" value="1"/>
</dbReference>
<reference evidence="6" key="1">
    <citation type="submission" date="2020-09" db="EMBL/GenBank/DDBJ databases">
        <title>Bosea spartocytisi sp. nov. a root nodule endophyte of Spartocytisus supranubius in the high mountain ecosystem fo the Teide National Park (Canary Islands, Spain).</title>
        <authorList>
            <person name="Pulido-Suarez L."/>
            <person name="Peix A."/>
            <person name="Igual J.M."/>
            <person name="Socas-Perez N."/>
            <person name="Velazquez E."/>
            <person name="Flores-Felix J.D."/>
            <person name="Leon-Barrios M."/>
        </authorList>
    </citation>
    <scope>NUCLEOTIDE SEQUENCE</scope>
    <source>
        <strain evidence="6">SSUT16</strain>
    </source>
</reference>
<dbReference type="AlphaFoldDB" id="A0A927ECD7"/>
<evidence type="ECO:0000313" key="7">
    <source>
        <dbReference type="Proteomes" id="UP000619295"/>
    </source>
</evidence>
<comment type="caution">
    <text evidence="6">The sequence shown here is derived from an EMBL/GenBank/DDBJ whole genome shotgun (WGS) entry which is preliminary data.</text>
</comment>
<dbReference type="InterPro" id="IPR036291">
    <property type="entry name" value="NAD(P)-bd_dom_sf"/>
</dbReference>
<evidence type="ECO:0000256" key="2">
    <source>
        <dbReference type="ARBA" id="ARBA00023027"/>
    </source>
</evidence>
<gene>
    <name evidence="6" type="ORF">IED13_20725</name>
</gene>
<dbReference type="GO" id="GO:0050661">
    <property type="term" value="F:NADP binding"/>
    <property type="evidence" value="ECO:0007669"/>
    <property type="project" value="InterPro"/>
</dbReference>
<dbReference type="InterPro" id="IPR006115">
    <property type="entry name" value="6PGDH_NADP-bd"/>
</dbReference>
<dbReference type="InterPro" id="IPR008927">
    <property type="entry name" value="6-PGluconate_DH-like_C_sf"/>
</dbReference>
<name>A0A927ECD7_9HYPH</name>
<dbReference type="SUPFAM" id="SSF48179">
    <property type="entry name" value="6-phosphogluconate dehydrogenase C-terminal domain-like"/>
    <property type="match status" value="1"/>
</dbReference>
<dbReference type="RefSeq" id="WP_191125306.1">
    <property type="nucleotide sequence ID" value="NZ_JACXWY010000015.1"/>
</dbReference>
<dbReference type="PIRSF" id="PIRSF000103">
    <property type="entry name" value="HIBADH"/>
    <property type="match status" value="1"/>
</dbReference>
<proteinExistence type="predicted"/>
<dbReference type="Gene3D" id="1.10.1040.10">
    <property type="entry name" value="N-(1-d-carboxylethyl)-l-norvaline Dehydrogenase, domain 2"/>
    <property type="match status" value="1"/>
</dbReference>
<feature type="domain" description="3-hydroxyisobutyrate dehydrogenase-like NAD-binding" evidence="5">
    <location>
        <begin position="166"/>
        <end position="273"/>
    </location>
</feature>
<evidence type="ECO:0000259" key="5">
    <source>
        <dbReference type="Pfam" id="PF14833"/>
    </source>
</evidence>
<evidence type="ECO:0000256" key="1">
    <source>
        <dbReference type="ARBA" id="ARBA00023002"/>
    </source>
</evidence>
<dbReference type="Gene3D" id="3.40.50.720">
    <property type="entry name" value="NAD(P)-binding Rossmann-like Domain"/>
    <property type="match status" value="1"/>
</dbReference>
<keyword evidence="1" id="KW-0560">Oxidoreductase</keyword>
<dbReference type="GO" id="GO:0016491">
    <property type="term" value="F:oxidoreductase activity"/>
    <property type="evidence" value="ECO:0007669"/>
    <property type="project" value="UniProtKB-KW"/>
</dbReference>
<dbReference type="InterPro" id="IPR013328">
    <property type="entry name" value="6PGD_dom2"/>
</dbReference>
<dbReference type="PANTHER" id="PTHR43060">
    <property type="entry name" value="3-HYDROXYISOBUTYRATE DEHYDROGENASE-LIKE 1, MITOCHONDRIAL-RELATED"/>
    <property type="match status" value="1"/>
</dbReference>
<dbReference type="Proteomes" id="UP000619295">
    <property type="component" value="Unassembled WGS sequence"/>
</dbReference>
<dbReference type="InterPro" id="IPR029154">
    <property type="entry name" value="HIBADH-like_NADP-bd"/>
</dbReference>
<organism evidence="6 7">
    <name type="scientific">Bosea spartocytisi</name>
    <dbReference type="NCBI Taxonomy" id="2773451"/>
    <lineage>
        <taxon>Bacteria</taxon>
        <taxon>Pseudomonadati</taxon>
        <taxon>Pseudomonadota</taxon>
        <taxon>Alphaproteobacteria</taxon>
        <taxon>Hyphomicrobiales</taxon>
        <taxon>Boseaceae</taxon>
        <taxon>Bosea</taxon>
    </lineage>
</organism>
<dbReference type="GO" id="GO:0051287">
    <property type="term" value="F:NAD binding"/>
    <property type="evidence" value="ECO:0007669"/>
    <property type="project" value="InterPro"/>
</dbReference>
<keyword evidence="7" id="KW-1185">Reference proteome</keyword>
<dbReference type="PANTHER" id="PTHR43060:SF15">
    <property type="entry name" value="3-HYDROXYISOBUTYRATE DEHYDROGENASE-LIKE 1, MITOCHONDRIAL-RELATED"/>
    <property type="match status" value="1"/>
</dbReference>
<dbReference type="InterPro" id="IPR015815">
    <property type="entry name" value="HIBADH-related"/>
</dbReference>
<evidence type="ECO:0000256" key="3">
    <source>
        <dbReference type="PIRSR" id="PIRSR000103-1"/>
    </source>
</evidence>
<dbReference type="EMBL" id="JACXWY010000015">
    <property type="protein sequence ID" value="MBD3848130.1"/>
    <property type="molecule type" value="Genomic_DNA"/>
</dbReference>
<accession>A0A927ECD7</accession>
<feature type="active site" evidence="3">
    <location>
        <position position="172"/>
    </location>
</feature>
<evidence type="ECO:0000313" key="6">
    <source>
        <dbReference type="EMBL" id="MBD3848130.1"/>
    </source>
</evidence>
<dbReference type="Pfam" id="PF03446">
    <property type="entry name" value="NAD_binding_2"/>
    <property type="match status" value="1"/>
</dbReference>